<evidence type="ECO:0000313" key="1">
    <source>
        <dbReference type="EMBL" id="MBC5658356.1"/>
    </source>
</evidence>
<accession>A0A923L9D5</accession>
<comment type="caution">
    <text evidence="1">The sequence shown here is derived from an EMBL/GenBank/DDBJ whole genome shotgun (WGS) entry which is preliminary data.</text>
</comment>
<evidence type="ECO:0000313" key="2">
    <source>
        <dbReference type="Proteomes" id="UP000649345"/>
    </source>
</evidence>
<proteinExistence type="predicted"/>
<reference evidence="1" key="1">
    <citation type="submission" date="2020-08" db="EMBL/GenBank/DDBJ databases">
        <title>Genome public.</title>
        <authorList>
            <person name="Liu C."/>
            <person name="Sun Q."/>
        </authorList>
    </citation>
    <scope>NUCLEOTIDE SEQUENCE</scope>
    <source>
        <strain evidence="1">NSJ-68</strain>
    </source>
</reference>
<dbReference type="RefSeq" id="WP_186872906.1">
    <property type="nucleotide sequence ID" value="NZ_JACOOR010000001.1"/>
</dbReference>
<organism evidence="1 2">
    <name type="scientific">Anaerosacchariphilus hominis</name>
    <dbReference type="NCBI Taxonomy" id="2763017"/>
    <lineage>
        <taxon>Bacteria</taxon>
        <taxon>Bacillati</taxon>
        <taxon>Bacillota</taxon>
        <taxon>Clostridia</taxon>
        <taxon>Lachnospirales</taxon>
        <taxon>Lachnospiraceae</taxon>
        <taxon>Anaerosacchariphilus</taxon>
    </lineage>
</organism>
<dbReference type="Proteomes" id="UP000649345">
    <property type="component" value="Unassembled WGS sequence"/>
</dbReference>
<dbReference type="AlphaFoldDB" id="A0A923L9D5"/>
<name>A0A923L9D5_9FIRM</name>
<keyword evidence="2" id="KW-1185">Reference proteome</keyword>
<dbReference type="EMBL" id="JACOOR010000001">
    <property type="protein sequence ID" value="MBC5658356.1"/>
    <property type="molecule type" value="Genomic_DNA"/>
</dbReference>
<sequence length="209" mass="24270">MNNRTMAIVYVDRDSISLKTCSRNGCSPQHFIILNKELQRLEEEKCLITKDIHSYAELRLCNAVGGAKVLELSFTWLKDAGRDSVSGYTERVRLPYEPFRSYAAGEGETIDRTRWRLLSIPEQNRPKLEFHSRKNLKAVVENPILRHKLGKFLDQHFNWYNYERIVLTDDYLPYSFFFEGYMVQGAKTCGGVILHGEENIQTAKYGIHT</sequence>
<gene>
    <name evidence="1" type="ORF">H8S44_00965</name>
</gene>
<protein>
    <submittedName>
        <fullName evidence="1">Uncharacterized protein</fullName>
    </submittedName>
</protein>